<dbReference type="PANTHER" id="PTHR43335:SF4">
    <property type="entry name" value="ABC TRANSPORTER, ATP-BINDING PROTEIN"/>
    <property type="match status" value="1"/>
</dbReference>
<dbReference type="OrthoDB" id="9804819at2"/>
<dbReference type="InterPro" id="IPR003593">
    <property type="entry name" value="AAA+_ATPase"/>
</dbReference>
<dbReference type="Gene3D" id="3.40.50.300">
    <property type="entry name" value="P-loop containing nucleotide triphosphate hydrolases"/>
    <property type="match status" value="1"/>
</dbReference>
<dbReference type="PROSITE" id="PS00211">
    <property type="entry name" value="ABC_TRANSPORTER_1"/>
    <property type="match status" value="1"/>
</dbReference>
<dbReference type="GO" id="GO:0016887">
    <property type="term" value="F:ATP hydrolysis activity"/>
    <property type="evidence" value="ECO:0007669"/>
    <property type="project" value="InterPro"/>
</dbReference>
<keyword evidence="4 6" id="KW-0067">ATP-binding</keyword>
<comment type="caution">
    <text evidence="6">The sequence shown here is derived from an EMBL/GenBank/DDBJ whole genome shotgun (WGS) entry which is preliminary data.</text>
</comment>
<dbReference type="InterPro" id="IPR003439">
    <property type="entry name" value="ABC_transporter-like_ATP-bd"/>
</dbReference>
<accession>A0A401FHZ3</accession>
<dbReference type="PANTHER" id="PTHR43335">
    <property type="entry name" value="ABC TRANSPORTER, ATP-BINDING PROTEIN"/>
    <property type="match status" value="1"/>
</dbReference>
<evidence type="ECO:0000256" key="3">
    <source>
        <dbReference type="ARBA" id="ARBA00022741"/>
    </source>
</evidence>
<evidence type="ECO:0000259" key="5">
    <source>
        <dbReference type="PROSITE" id="PS50893"/>
    </source>
</evidence>
<feature type="domain" description="ABC transporter" evidence="5">
    <location>
        <begin position="4"/>
        <end position="235"/>
    </location>
</feature>
<dbReference type="Pfam" id="PF00005">
    <property type="entry name" value="ABC_tran"/>
    <property type="match status" value="1"/>
</dbReference>
<dbReference type="InterPro" id="IPR017871">
    <property type="entry name" value="ABC_transporter-like_CS"/>
</dbReference>
<dbReference type="GO" id="GO:0005524">
    <property type="term" value="F:ATP binding"/>
    <property type="evidence" value="ECO:0007669"/>
    <property type="project" value="UniProtKB-KW"/>
</dbReference>
<evidence type="ECO:0000256" key="1">
    <source>
        <dbReference type="ARBA" id="ARBA00005417"/>
    </source>
</evidence>
<protein>
    <submittedName>
        <fullName evidence="6">Bacitracin transport ATP-binding protein bcrA</fullName>
    </submittedName>
</protein>
<dbReference type="SMART" id="SM00382">
    <property type="entry name" value="AAA"/>
    <property type="match status" value="1"/>
</dbReference>
<evidence type="ECO:0000256" key="2">
    <source>
        <dbReference type="ARBA" id="ARBA00022448"/>
    </source>
</evidence>
<sequence>MYAIETKHLNKQYDKFQALNDVNLQVPKGSIYGFIGLNGAGKTTTMRTLLNMIRPSSGTAMLLGEDVRKVSSNFWNKVGYLIETPQSYSSLTTYENLEIYAQLREIPRHELKPRIDQFLEELQLTPYRDKPVKELSLGNRQKIGIVKALIHRPEILLLDEPTNGLDPQGLNQVRLLLQRLAHDEGATILISSHILAEMEQMLTHIGVLSHGKLIEQESYSDFTNHIEQQVVASFQNNEELIAAHGLLDNNGIINSINNNNLVIPDIKNIRSTISLLTNHSIIPTSWHPNSNGLEEYFLNLLDEEESSHEFKLN</sequence>
<dbReference type="AlphaFoldDB" id="A0A401FHZ3"/>
<dbReference type="PROSITE" id="PS50893">
    <property type="entry name" value="ABC_TRANSPORTER_2"/>
    <property type="match status" value="1"/>
</dbReference>
<reference evidence="6 7" key="1">
    <citation type="submission" date="2017-11" db="EMBL/GenBank/DDBJ databases">
        <title>Draft Genome Sequence of Lactobacillus curieae NBRC 111893 isolated from Koso, a Japanese sugar-Vegetable Fermented Beverage.</title>
        <authorList>
            <person name="Chiou T.Y."/>
            <person name="Oshima K."/>
            <person name="Suda W."/>
            <person name="Hattori M."/>
            <person name="Takahashi T."/>
        </authorList>
    </citation>
    <scope>NUCLEOTIDE SEQUENCE [LARGE SCALE GENOMIC DNA]</scope>
    <source>
        <strain evidence="6 7">NBRC111893</strain>
    </source>
</reference>
<keyword evidence="7" id="KW-1185">Reference proteome</keyword>
<evidence type="ECO:0000313" key="6">
    <source>
        <dbReference type="EMBL" id="GAY71972.1"/>
    </source>
</evidence>
<dbReference type="RefSeq" id="WP_125007579.1">
    <property type="nucleotide sequence ID" value="NZ_BEXA01000001.1"/>
</dbReference>
<dbReference type="EMBL" id="BEXA01000001">
    <property type="protein sequence ID" value="GAY71972.1"/>
    <property type="molecule type" value="Genomic_DNA"/>
</dbReference>
<dbReference type="Proteomes" id="UP000286974">
    <property type="component" value="Unassembled WGS sequence"/>
</dbReference>
<keyword evidence="3" id="KW-0547">Nucleotide-binding</keyword>
<gene>
    <name evidence="6" type="ORF">NBRC111893_118</name>
</gene>
<name>A0A401FHZ3_9LACO</name>
<comment type="similarity">
    <text evidence="1">Belongs to the ABC transporter superfamily.</text>
</comment>
<dbReference type="SUPFAM" id="SSF52540">
    <property type="entry name" value="P-loop containing nucleoside triphosphate hydrolases"/>
    <property type="match status" value="1"/>
</dbReference>
<evidence type="ECO:0000313" key="7">
    <source>
        <dbReference type="Proteomes" id="UP000286974"/>
    </source>
</evidence>
<organism evidence="6 7">
    <name type="scientific">Lentilactobacillus kosonis</name>
    <dbReference type="NCBI Taxonomy" id="2810561"/>
    <lineage>
        <taxon>Bacteria</taxon>
        <taxon>Bacillati</taxon>
        <taxon>Bacillota</taxon>
        <taxon>Bacilli</taxon>
        <taxon>Lactobacillales</taxon>
        <taxon>Lactobacillaceae</taxon>
        <taxon>Lentilactobacillus</taxon>
    </lineage>
</organism>
<keyword evidence="2" id="KW-0813">Transport</keyword>
<proteinExistence type="inferred from homology"/>
<dbReference type="InterPro" id="IPR027417">
    <property type="entry name" value="P-loop_NTPase"/>
</dbReference>
<evidence type="ECO:0000256" key="4">
    <source>
        <dbReference type="ARBA" id="ARBA00022840"/>
    </source>
</evidence>